<evidence type="ECO:0000313" key="8">
    <source>
        <dbReference type="EMBL" id="PIR70225.1"/>
    </source>
</evidence>
<dbReference type="InterPro" id="IPR051790">
    <property type="entry name" value="Cytochrome_c-biogenesis_DsbD"/>
</dbReference>
<sequence>METIFLASIAASFLAGMVALFAPCCISVLLPSYLASAFRQKKHVMKMTFFFFIGIATIIVPIGLGAAWLAELFANYHSSLYFFGGALMIGLGIMSVMGKGLSIIPMPKNMGARAIQDGDQHPKSVFLLGMFSGASTSCCAPVLAGAISLAVLSGVFWKAIIVTFAYVFGMTFPLFLIAYFYESFSLENSRIIRGKILEFSLFGKKRFFHSTNLIAGAVFLTMGAIFFFMVFSGNVYWSPDFQAKIEDILFARSQQVLEEIANIPDMFWGVIFLAFLSFFIYKAIRKSNNQD</sequence>
<reference evidence="9" key="1">
    <citation type="submission" date="2017-09" db="EMBL/GenBank/DDBJ databases">
        <title>Depth-based differentiation of microbial function through sediment-hosted aquifers and enrichment of novel symbionts in the deep terrestrial subsurface.</title>
        <authorList>
            <person name="Probst A.J."/>
            <person name="Ladd B."/>
            <person name="Jarett J.K."/>
            <person name="Geller-Mcgrath D.E."/>
            <person name="Sieber C.M.K."/>
            <person name="Emerson J.B."/>
            <person name="Anantharaman K."/>
            <person name="Thomas B.C."/>
            <person name="Malmstrom R."/>
            <person name="Stieglmeier M."/>
            <person name="Klingl A."/>
            <person name="Woyke T."/>
            <person name="Ryan C.M."/>
            <person name="Banfield J.F."/>
        </authorList>
    </citation>
    <scope>NUCLEOTIDE SEQUENCE [LARGE SCALE GENOMIC DNA]</scope>
</reference>
<feature type="transmembrane region" description="Helical" evidence="6">
    <location>
        <begin position="125"/>
        <end position="149"/>
    </location>
</feature>
<comment type="similarity">
    <text evidence="2">Belongs to the DsbD family.</text>
</comment>
<evidence type="ECO:0000259" key="7">
    <source>
        <dbReference type="Pfam" id="PF02683"/>
    </source>
</evidence>
<feature type="transmembrane region" description="Helical" evidence="6">
    <location>
        <begin position="155"/>
        <end position="181"/>
    </location>
</feature>
<gene>
    <name evidence="8" type="ORF">COU46_02675</name>
</gene>
<comment type="subcellular location">
    <subcellularLocation>
        <location evidence="1">Membrane</location>
        <topology evidence="1">Multi-pass membrane protein</topology>
    </subcellularLocation>
</comment>
<evidence type="ECO:0000256" key="6">
    <source>
        <dbReference type="SAM" id="Phobius"/>
    </source>
</evidence>
<dbReference type="EMBL" id="PFCN01000032">
    <property type="protein sequence ID" value="PIR70225.1"/>
    <property type="molecule type" value="Genomic_DNA"/>
</dbReference>
<keyword evidence="4 6" id="KW-1133">Transmembrane helix</keyword>
<evidence type="ECO:0000256" key="4">
    <source>
        <dbReference type="ARBA" id="ARBA00022989"/>
    </source>
</evidence>
<name>A0A2H0THD2_9BACT</name>
<dbReference type="PANTHER" id="PTHR31272">
    <property type="entry name" value="CYTOCHROME C-TYPE BIOGENESIS PROTEIN HI_1454-RELATED"/>
    <property type="match status" value="1"/>
</dbReference>
<dbReference type="Pfam" id="PF02683">
    <property type="entry name" value="DsbD_TM"/>
    <property type="match status" value="1"/>
</dbReference>
<evidence type="ECO:0000256" key="1">
    <source>
        <dbReference type="ARBA" id="ARBA00004141"/>
    </source>
</evidence>
<feature type="transmembrane region" description="Helical" evidence="6">
    <location>
        <begin position="266"/>
        <end position="284"/>
    </location>
</feature>
<dbReference type="AlphaFoldDB" id="A0A2H0THD2"/>
<dbReference type="InterPro" id="IPR003834">
    <property type="entry name" value="Cyt_c_assmbl_TM_dom"/>
</dbReference>
<feature type="transmembrane region" description="Helical" evidence="6">
    <location>
        <begin position="47"/>
        <end position="69"/>
    </location>
</feature>
<dbReference type="GO" id="GO:0016020">
    <property type="term" value="C:membrane"/>
    <property type="evidence" value="ECO:0007669"/>
    <property type="project" value="UniProtKB-SubCell"/>
</dbReference>
<proteinExistence type="inferred from homology"/>
<evidence type="ECO:0000256" key="3">
    <source>
        <dbReference type="ARBA" id="ARBA00022692"/>
    </source>
</evidence>
<dbReference type="Proteomes" id="UP000229383">
    <property type="component" value="Unassembled WGS sequence"/>
</dbReference>
<protein>
    <submittedName>
        <fullName evidence="8">Cytochrome C biogenesis protein</fullName>
    </submittedName>
</protein>
<feature type="domain" description="Cytochrome C biogenesis protein transmembrane" evidence="7">
    <location>
        <begin position="8"/>
        <end position="181"/>
    </location>
</feature>
<keyword evidence="3 6" id="KW-0812">Transmembrane</keyword>
<organism evidence="8 9">
    <name type="scientific">Candidatus Niyogibacteria bacterium CG10_big_fil_rev_8_21_14_0_10_42_19</name>
    <dbReference type="NCBI Taxonomy" id="1974725"/>
    <lineage>
        <taxon>Bacteria</taxon>
        <taxon>Candidatus Niyogiibacteriota</taxon>
    </lineage>
</organism>
<feature type="transmembrane region" description="Helical" evidence="6">
    <location>
        <begin position="81"/>
        <end position="104"/>
    </location>
</feature>
<accession>A0A2H0THD2</accession>
<feature type="transmembrane region" description="Helical" evidence="6">
    <location>
        <begin position="6"/>
        <end position="35"/>
    </location>
</feature>
<dbReference type="PANTHER" id="PTHR31272:SF4">
    <property type="entry name" value="CYTOCHROME C-TYPE BIOGENESIS PROTEIN HI_1454-RELATED"/>
    <property type="match status" value="1"/>
</dbReference>
<keyword evidence="5 6" id="KW-0472">Membrane</keyword>
<evidence type="ECO:0000256" key="2">
    <source>
        <dbReference type="ARBA" id="ARBA00006143"/>
    </source>
</evidence>
<evidence type="ECO:0000313" key="9">
    <source>
        <dbReference type="Proteomes" id="UP000229383"/>
    </source>
</evidence>
<dbReference type="GO" id="GO:0017004">
    <property type="term" value="P:cytochrome complex assembly"/>
    <property type="evidence" value="ECO:0007669"/>
    <property type="project" value="InterPro"/>
</dbReference>
<evidence type="ECO:0000256" key="5">
    <source>
        <dbReference type="ARBA" id="ARBA00023136"/>
    </source>
</evidence>
<feature type="transmembrane region" description="Helical" evidence="6">
    <location>
        <begin position="213"/>
        <end position="237"/>
    </location>
</feature>
<comment type="caution">
    <text evidence="8">The sequence shown here is derived from an EMBL/GenBank/DDBJ whole genome shotgun (WGS) entry which is preliminary data.</text>
</comment>